<evidence type="ECO:0000256" key="5">
    <source>
        <dbReference type="ARBA" id="ARBA00022643"/>
    </source>
</evidence>
<evidence type="ECO:0000256" key="2">
    <source>
        <dbReference type="ARBA" id="ARBA00009881"/>
    </source>
</evidence>
<organism evidence="10 11">
    <name type="scientific">Pseudoalteromonas fenneropenaei</name>
    <dbReference type="NCBI Taxonomy" id="1737459"/>
    <lineage>
        <taxon>Bacteria</taxon>
        <taxon>Pseudomonadati</taxon>
        <taxon>Pseudomonadota</taxon>
        <taxon>Gammaproteobacteria</taxon>
        <taxon>Alteromonadales</taxon>
        <taxon>Pseudoalteromonadaceae</taxon>
        <taxon>Pseudoalteromonas</taxon>
    </lineage>
</organism>
<protein>
    <recommendedName>
        <fullName evidence="8">Propionate 3-nitronate monooxygenase</fullName>
    </recommendedName>
</protein>
<comment type="catalytic activity">
    <reaction evidence="9">
        <text>3 propionate 3-nitronate + 3 O2 + H2O = 3 3-oxopropanoate + 2 nitrate + nitrite + H2O2 + 3 H(+)</text>
        <dbReference type="Rhea" id="RHEA:57332"/>
        <dbReference type="ChEBI" id="CHEBI:15377"/>
        <dbReference type="ChEBI" id="CHEBI:15378"/>
        <dbReference type="ChEBI" id="CHEBI:15379"/>
        <dbReference type="ChEBI" id="CHEBI:16240"/>
        <dbReference type="ChEBI" id="CHEBI:16301"/>
        <dbReference type="ChEBI" id="CHEBI:17632"/>
        <dbReference type="ChEBI" id="CHEBI:33190"/>
        <dbReference type="ChEBI" id="CHEBI:136067"/>
    </reaction>
</comment>
<dbReference type="PANTHER" id="PTHR42747">
    <property type="entry name" value="NITRONATE MONOOXYGENASE-RELATED"/>
    <property type="match status" value="1"/>
</dbReference>
<evidence type="ECO:0000256" key="1">
    <source>
        <dbReference type="ARBA" id="ARBA00001917"/>
    </source>
</evidence>
<evidence type="ECO:0000313" key="11">
    <source>
        <dbReference type="Proteomes" id="UP001595453"/>
    </source>
</evidence>
<keyword evidence="7" id="KW-0503">Monooxygenase</keyword>
<keyword evidence="5" id="KW-0288">FMN</keyword>
<evidence type="ECO:0000256" key="8">
    <source>
        <dbReference type="ARBA" id="ARBA00031155"/>
    </source>
</evidence>
<evidence type="ECO:0000313" key="10">
    <source>
        <dbReference type="EMBL" id="MFC3031293.1"/>
    </source>
</evidence>
<dbReference type="PANTHER" id="PTHR42747:SF3">
    <property type="entry name" value="NITRONATE MONOOXYGENASE-RELATED"/>
    <property type="match status" value="1"/>
</dbReference>
<keyword evidence="6 10" id="KW-0560">Oxidoreductase</keyword>
<dbReference type="InterPro" id="IPR013785">
    <property type="entry name" value="Aldolase_TIM"/>
</dbReference>
<dbReference type="Gene3D" id="3.20.20.70">
    <property type="entry name" value="Aldolase class I"/>
    <property type="match status" value="1"/>
</dbReference>
<dbReference type="GO" id="GO:0016491">
    <property type="term" value="F:oxidoreductase activity"/>
    <property type="evidence" value="ECO:0007669"/>
    <property type="project" value="UniProtKB-KW"/>
</dbReference>
<sequence length="351" mass="38098">MSAASYLQLINTRYPIIQAPMAGVQDSRLALAVTRAGGLGSVPCGMLDAAQVRAEIAKLRAADAAIYNLNFFCHTLPELDWNVQARWLQRLQPYFAELELEFDPQQLGALRLPFDHQMADAIAEFAPPVMSFHFGLPDAQLLQRVKQWGAVVMASATTKAEGMWLQQHGADIVIAQGAEAGGHRGMFLNLDVTEQPSTSHLLAELCSVLDVPVVAAGGIADMEQIHTMMQSGASAVQIGTAYLLCDEAITTPLHRDALMSGPHQQTELTNLFSGRPARGIANRLMRDLGNLHQDAPPFPYAAIAINQLRKAAEAKGRADFTPLWSGQNRTGCKAISAYELTFEFAQAFSIS</sequence>
<evidence type="ECO:0000256" key="3">
    <source>
        <dbReference type="ARBA" id="ARBA00022575"/>
    </source>
</evidence>
<dbReference type="CDD" id="cd04730">
    <property type="entry name" value="NPD_like"/>
    <property type="match status" value="1"/>
</dbReference>
<accession>A0ABV7CFC4</accession>
<evidence type="ECO:0000256" key="6">
    <source>
        <dbReference type="ARBA" id="ARBA00023002"/>
    </source>
</evidence>
<comment type="similarity">
    <text evidence="2">Belongs to the nitronate monooxygenase family. NMO class I subfamily.</text>
</comment>
<evidence type="ECO:0000256" key="9">
    <source>
        <dbReference type="ARBA" id="ARBA00049401"/>
    </source>
</evidence>
<evidence type="ECO:0000256" key="4">
    <source>
        <dbReference type="ARBA" id="ARBA00022630"/>
    </source>
</evidence>
<proteinExistence type="inferred from homology"/>
<dbReference type="Proteomes" id="UP001595453">
    <property type="component" value="Unassembled WGS sequence"/>
</dbReference>
<keyword evidence="11" id="KW-1185">Reference proteome</keyword>
<dbReference type="Pfam" id="PF03060">
    <property type="entry name" value="NMO"/>
    <property type="match status" value="1"/>
</dbReference>
<dbReference type="RefSeq" id="WP_377120384.1">
    <property type="nucleotide sequence ID" value="NZ_JBHRSD010000002.1"/>
</dbReference>
<gene>
    <name evidence="10" type="ORF">ACFOEE_01970</name>
</gene>
<comment type="cofactor">
    <cofactor evidence="1">
        <name>FMN</name>
        <dbReference type="ChEBI" id="CHEBI:58210"/>
    </cofactor>
</comment>
<keyword evidence="4" id="KW-0285">Flavoprotein</keyword>
<evidence type="ECO:0000256" key="7">
    <source>
        <dbReference type="ARBA" id="ARBA00023033"/>
    </source>
</evidence>
<dbReference type="InterPro" id="IPR004136">
    <property type="entry name" value="NMO"/>
</dbReference>
<dbReference type="EMBL" id="JBHRSD010000002">
    <property type="protein sequence ID" value="MFC3031293.1"/>
    <property type="molecule type" value="Genomic_DNA"/>
</dbReference>
<keyword evidence="3" id="KW-0216">Detoxification</keyword>
<name>A0ABV7CFC4_9GAMM</name>
<dbReference type="SUPFAM" id="SSF51412">
    <property type="entry name" value="Inosine monophosphate dehydrogenase (IMPDH)"/>
    <property type="match status" value="1"/>
</dbReference>
<reference evidence="11" key="1">
    <citation type="journal article" date="2019" name="Int. J. Syst. Evol. Microbiol.">
        <title>The Global Catalogue of Microorganisms (GCM) 10K type strain sequencing project: providing services to taxonomists for standard genome sequencing and annotation.</title>
        <authorList>
            <consortium name="The Broad Institute Genomics Platform"/>
            <consortium name="The Broad Institute Genome Sequencing Center for Infectious Disease"/>
            <person name="Wu L."/>
            <person name="Ma J."/>
        </authorList>
    </citation>
    <scope>NUCLEOTIDE SEQUENCE [LARGE SCALE GENOMIC DNA]</scope>
    <source>
        <strain evidence="11">KCTC 42730</strain>
    </source>
</reference>
<comment type="caution">
    <text evidence="10">The sequence shown here is derived from an EMBL/GenBank/DDBJ whole genome shotgun (WGS) entry which is preliminary data.</text>
</comment>